<dbReference type="Gene3D" id="2.30.30.50">
    <property type="match status" value="1"/>
</dbReference>
<gene>
    <name evidence="3" type="ORF">MNBD_GAMMA05-141</name>
</gene>
<feature type="region of interest" description="Disordered" evidence="1">
    <location>
        <begin position="1"/>
        <end position="20"/>
    </location>
</feature>
<proteinExistence type="predicted"/>
<dbReference type="EMBL" id="UOFE01000026">
    <property type="protein sequence ID" value="VAW52272.1"/>
    <property type="molecule type" value="Genomic_DNA"/>
</dbReference>
<dbReference type="Pfam" id="PF02211">
    <property type="entry name" value="NHase_beta_C"/>
    <property type="match status" value="1"/>
</dbReference>
<sequence>MSKTHYDREHHVKKATEVGDPQCFKGEAGPAKFKVGDRVRVRDLPSLFYTRTMVYTRGAECTIAELVYESPPAEDEAWDNCENPEWFYSVIFHQKDLWPEYPVAYASDTLETELSERWLELV</sequence>
<evidence type="ECO:0000259" key="2">
    <source>
        <dbReference type="Pfam" id="PF02211"/>
    </source>
</evidence>
<organism evidence="3">
    <name type="scientific">hydrothermal vent metagenome</name>
    <dbReference type="NCBI Taxonomy" id="652676"/>
    <lineage>
        <taxon>unclassified sequences</taxon>
        <taxon>metagenomes</taxon>
        <taxon>ecological metagenomes</taxon>
    </lineage>
</organism>
<protein>
    <recommendedName>
        <fullName evidence="2">Nitrile hydratase beta subunit domain-containing protein</fullName>
    </recommendedName>
</protein>
<name>A0A3B0WLP6_9ZZZZ</name>
<dbReference type="InterPro" id="IPR024690">
    <property type="entry name" value="CN_hydtase_beta_dom_C"/>
</dbReference>
<evidence type="ECO:0000256" key="1">
    <source>
        <dbReference type="SAM" id="MobiDB-lite"/>
    </source>
</evidence>
<reference evidence="3" key="1">
    <citation type="submission" date="2018-06" db="EMBL/GenBank/DDBJ databases">
        <authorList>
            <person name="Zhirakovskaya E."/>
        </authorList>
    </citation>
    <scope>NUCLEOTIDE SEQUENCE</scope>
</reference>
<feature type="domain" description="Nitrile hydratase beta subunit" evidence="2">
    <location>
        <begin position="28"/>
        <end position="120"/>
    </location>
</feature>
<evidence type="ECO:0000313" key="3">
    <source>
        <dbReference type="EMBL" id="VAW52272.1"/>
    </source>
</evidence>
<dbReference type="AlphaFoldDB" id="A0A3B0WLP6"/>
<feature type="compositionally biased region" description="Basic and acidic residues" evidence="1">
    <location>
        <begin position="1"/>
        <end position="17"/>
    </location>
</feature>
<dbReference type="SUPFAM" id="SSF50090">
    <property type="entry name" value="Electron transport accessory proteins"/>
    <property type="match status" value="1"/>
</dbReference>
<accession>A0A3B0WLP6</accession>
<dbReference type="InterPro" id="IPR008990">
    <property type="entry name" value="Elect_transpt_acc-like_dom_sf"/>
</dbReference>